<dbReference type="NCBIfam" id="NF040521">
    <property type="entry name" value="C45_proenzyme"/>
    <property type="match status" value="1"/>
</dbReference>
<keyword evidence="3" id="KW-1185">Reference proteome</keyword>
<organism evidence="2 3">
    <name type="scientific">Talaromyces pinophilus</name>
    <name type="common">Penicillium pinophilum</name>
    <dbReference type="NCBI Taxonomy" id="128442"/>
    <lineage>
        <taxon>Eukaryota</taxon>
        <taxon>Fungi</taxon>
        <taxon>Dikarya</taxon>
        <taxon>Ascomycota</taxon>
        <taxon>Pezizomycotina</taxon>
        <taxon>Eurotiomycetes</taxon>
        <taxon>Eurotiomycetidae</taxon>
        <taxon>Eurotiales</taxon>
        <taxon>Trichocomaceae</taxon>
        <taxon>Talaromyces</taxon>
        <taxon>Talaromyces sect. Talaromyces</taxon>
    </lineage>
</organism>
<comment type="caution">
    <text evidence="2">The sequence shown here is derived from an EMBL/GenBank/DDBJ whole genome shotgun (WGS) entry which is preliminary data.</text>
</comment>
<dbReference type="PANTHER" id="PTHR34180:SF1">
    <property type="entry name" value="BETA-ALANYL-DOPAMINE_CARCININE HYDROLASE"/>
    <property type="match status" value="1"/>
</dbReference>
<dbReference type="PANTHER" id="PTHR34180">
    <property type="entry name" value="PEPTIDASE C45"/>
    <property type="match status" value="1"/>
</dbReference>
<dbReference type="AlphaFoldDB" id="A0A6V8HPB4"/>
<gene>
    <name evidence="2" type="ORF">TCE0_042r14771</name>
</gene>
<dbReference type="Gene3D" id="1.10.10.2120">
    <property type="match status" value="1"/>
</dbReference>
<dbReference type="Proteomes" id="UP000053095">
    <property type="component" value="Unassembled WGS sequence"/>
</dbReference>
<evidence type="ECO:0000313" key="3">
    <source>
        <dbReference type="Proteomes" id="UP000053095"/>
    </source>
</evidence>
<dbReference type="Gene3D" id="3.60.60.10">
    <property type="entry name" value="Penicillin V Acylase, Chain A"/>
    <property type="match status" value="1"/>
</dbReference>
<accession>A0A6V8HPB4</accession>
<reference evidence="3" key="1">
    <citation type="journal article" date="2015" name="Genome Announc.">
        <title>Draft genome sequence of Talaromyces cellulolyticus strain Y-94, a source of lignocellulosic biomass-degrading enzymes.</title>
        <authorList>
            <person name="Fujii T."/>
            <person name="Koike H."/>
            <person name="Sawayama S."/>
            <person name="Yano S."/>
            <person name="Inoue H."/>
        </authorList>
    </citation>
    <scope>NUCLEOTIDE SEQUENCE [LARGE SCALE GENOMIC DNA]</scope>
    <source>
        <strain evidence="3">Y-94</strain>
    </source>
</reference>
<dbReference type="Pfam" id="PF03417">
    <property type="entry name" value="AAT"/>
    <property type="match status" value="1"/>
</dbReference>
<sequence length="347" mass="38316">MLHIRCSGTPYEIGYHHGTIARELVAGSLQFYRQYFLSKSRMDWDTAKSHAVKFLPVLEKDWNHYVEEMRGIADGSGHTFEDILAINVRTEISMGLMADGCTAFYWHDRDNSIAAQNWDWERAQRDNLIALDIQQNNRPEISQITEAGIIGKIGLNSAGVSVTLNAIRARGVDFNRLPTHLALRAIMDSTSRKEAVDTLTKSGLAASCHLLIGDSTGGTGLECSSGDVLHLETKDGKLTHANHFYVPHANNIKEAVFLPDSPYRARRIDELLEAATKGGQPITVSVAERILEDKGNYPAAINRASSETSAVETLFSIVMDHASRTASVRMGRPTEAFESFIMRPGTS</sequence>
<dbReference type="InterPro" id="IPR005079">
    <property type="entry name" value="Peptidase_C45_hydrolase"/>
</dbReference>
<dbReference type="InterPro" id="IPR047801">
    <property type="entry name" value="Peptidase_C45"/>
</dbReference>
<name>A0A6V8HPB4_TALPI</name>
<feature type="domain" description="Peptidase C45 hydrolase" evidence="1">
    <location>
        <begin position="108"/>
        <end position="334"/>
    </location>
</feature>
<evidence type="ECO:0000313" key="2">
    <source>
        <dbReference type="EMBL" id="GAM41563.1"/>
    </source>
</evidence>
<protein>
    <submittedName>
        <fullName evidence="2">Acyl-CoA:6-aminopenicillanic-acid-acyltransferase</fullName>
    </submittedName>
</protein>
<dbReference type="InterPro" id="IPR047794">
    <property type="entry name" value="C45_proenzyme-like"/>
</dbReference>
<dbReference type="GO" id="GO:0016746">
    <property type="term" value="F:acyltransferase activity"/>
    <property type="evidence" value="ECO:0007669"/>
    <property type="project" value="UniProtKB-KW"/>
</dbReference>
<dbReference type="EMBL" id="DF933838">
    <property type="protein sequence ID" value="GAM41563.1"/>
    <property type="molecule type" value="Genomic_DNA"/>
</dbReference>
<evidence type="ECO:0000259" key="1">
    <source>
        <dbReference type="Pfam" id="PF03417"/>
    </source>
</evidence>
<proteinExistence type="predicted"/>